<name>A0A3B0YM77_9ZZZZ</name>
<protein>
    <submittedName>
        <fullName evidence="1">Uncharacterized protein</fullName>
    </submittedName>
</protein>
<evidence type="ECO:0000313" key="1">
    <source>
        <dbReference type="EMBL" id="VAW82025.1"/>
    </source>
</evidence>
<organism evidence="1">
    <name type="scientific">hydrothermal vent metagenome</name>
    <dbReference type="NCBI Taxonomy" id="652676"/>
    <lineage>
        <taxon>unclassified sequences</taxon>
        <taxon>metagenomes</taxon>
        <taxon>ecological metagenomes</taxon>
    </lineage>
</organism>
<accession>A0A3B0YM77</accession>
<reference evidence="1" key="1">
    <citation type="submission" date="2018-06" db="EMBL/GenBank/DDBJ databases">
        <authorList>
            <person name="Zhirakovskaya E."/>
        </authorList>
    </citation>
    <scope>NUCLEOTIDE SEQUENCE</scope>
</reference>
<dbReference type="AlphaFoldDB" id="A0A3B0YM77"/>
<gene>
    <name evidence="1" type="ORF">MNBD_GAMMA12-592</name>
</gene>
<dbReference type="PROSITE" id="PS51257">
    <property type="entry name" value="PROKAR_LIPOPROTEIN"/>
    <property type="match status" value="1"/>
</dbReference>
<dbReference type="EMBL" id="UOFL01000233">
    <property type="protein sequence ID" value="VAW82025.1"/>
    <property type="molecule type" value="Genomic_DNA"/>
</dbReference>
<proteinExistence type="predicted"/>
<sequence>MKKVWRFIALISLVLIISSCGSSFKSGQKVWVHLPGKSIAHEGYAVAKLIKINNGKAHLQVLKLVKGSGSRLQRKMQARRVIVSSDLLIPYKEGKTAWTDRRQAARKLASLLSNSKRNSKRNSKQSAAKEIFVDRVVDNNELPEFTAGLSLYRLRKNYLSGKPVVDRLANIPYVLRKLKSLAQQHKAYQTILKHMSSTVVYSTRDGQKSVAVVIRPVKQKRQSNRMHANLFTQRAASTVHEIRQIINSSVNGRLAALKVVQNMPILLNAETAYLNFVTDNGTRYKKTSVSNILVIRKRQIGQKILPQLRKELMASADLNKAKSEQDAVSRYERVASKAKRISQLFGITVMPGSAKQQWFVLPVRKRLARLKRDEKHRFQLAMNRDLPIAEQASAIKRYLSDYPQGEGLGKIKNEQVLLLKRQIVAAKIHERRLKKLITLLTSRHQYEGLAGYQKKKLRFSIKIRKFNKNSNHFSGTITWPEKQGAINKITGKLNRSDLSIQFKEVTIIKRGSWRPGSKYSLTMDNDKHMKGIHFYRFFVFPKRRSVTITMK</sequence>